<reference evidence="1" key="1">
    <citation type="submission" date="2011-02" db="EMBL/GenBank/DDBJ databases">
        <title>The genome of the leaf-cutting ant Acromyrmex echinatior suggests key adaptations to social evolution and fungus farming.</title>
        <authorList>
            <person name="Nygaard S."/>
            <person name="Zhang G."/>
        </authorList>
    </citation>
    <scope>NUCLEOTIDE SEQUENCE</scope>
</reference>
<organism evidence="2">
    <name type="scientific">Acromyrmex echinatior</name>
    <name type="common">Panamanian leafcutter ant</name>
    <name type="synonym">Acromyrmex octospinosus echinatior</name>
    <dbReference type="NCBI Taxonomy" id="103372"/>
    <lineage>
        <taxon>Eukaryota</taxon>
        <taxon>Metazoa</taxon>
        <taxon>Ecdysozoa</taxon>
        <taxon>Arthropoda</taxon>
        <taxon>Hexapoda</taxon>
        <taxon>Insecta</taxon>
        <taxon>Pterygota</taxon>
        <taxon>Neoptera</taxon>
        <taxon>Endopterygota</taxon>
        <taxon>Hymenoptera</taxon>
        <taxon>Apocrita</taxon>
        <taxon>Aculeata</taxon>
        <taxon>Formicoidea</taxon>
        <taxon>Formicidae</taxon>
        <taxon>Myrmicinae</taxon>
        <taxon>Acromyrmex</taxon>
    </lineage>
</organism>
<protein>
    <submittedName>
        <fullName evidence="1">Uncharacterized protein</fullName>
    </submittedName>
</protein>
<dbReference type="AlphaFoldDB" id="F4WLM8"/>
<dbReference type="STRING" id="103372.F4WLM8"/>
<name>F4WLM8_ACREC</name>
<dbReference type="EMBL" id="GL888210">
    <property type="protein sequence ID" value="EGI64892.1"/>
    <property type="molecule type" value="Genomic_DNA"/>
</dbReference>
<proteinExistence type="predicted"/>
<keyword evidence="2" id="KW-1185">Reference proteome</keyword>
<gene>
    <name evidence="1" type="ORF">G5I_06656</name>
</gene>
<evidence type="ECO:0000313" key="2">
    <source>
        <dbReference type="Proteomes" id="UP000007755"/>
    </source>
</evidence>
<dbReference type="Proteomes" id="UP000007755">
    <property type="component" value="Unassembled WGS sequence"/>
</dbReference>
<sequence length="229" mass="25168">MPERSRSRIHQIIDLPRFQQAVAERAGVTTLKPQDTPGAPTRAQQYGASALRVVGHNFASEASQTTRRSAHIRVRGDFCLKPLNDFYDSVVDKLISDADIRFICHAGTFTRDQRVLSGSLVQGSRNVSGVPAFETNVPRNVTTAVGQTAFLHCRVHQLGDKESLDIKGKKEFCNISVVSKVERRPLLRLRLLHRFSKSSIPGIPPCQGYIDPSRAAGLTSPQGWPAVSG</sequence>
<dbReference type="InParanoid" id="F4WLM8"/>
<accession>F4WLM8</accession>
<evidence type="ECO:0000313" key="1">
    <source>
        <dbReference type="EMBL" id="EGI64892.1"/>
    </source>
</evidence>